<dbReference type="Proteomes" id="UP000031271">
    <property type="component" value="Chromosome"/>
</dbReference>
<feature type="transmembrane region" description="Helical" evidence="1">
    <location>
        <begin position="95"/>
        <end position="114"/>
    </location>
</feature>
<dbReference type="Pfam" id="PF10861">
    <property type="entry name" value="DUF2784"/>
    <property type="match status" value="1"/>
</dbReference>
<reference evidence="2 4" key="3">
    <citation type="journal article" name="Genome Announc.">
        <title>Complete Genome Sequence of Pseudomonas balearica DSM 6083T.</title>
        <authorList>
            <person name="Bennasar-Figueras A."/>
            <person name="Salva-Serra F."/>
            <person name="Jaen-Luchoro D."/>
            <person name="Segui C."/>
            <person name="Aliaga F."/>
            <person name="Busquets A."/>
            <person name="Gomila M."/>
            <person name="Moore E.R."/>
            <person name="Lalucat J."/>
        </authorList>
    </citation>
    <scope>NUCLEOTIDE SEQUENCE [LARGE SCALE GENOMIC DNA]</scope>
    <source>
        <strain evidence="4">DSM 6083</strain>
        <strain evidence="2">DSM6083</strain>
    </source>
</reference>
<dbReference type="EMBL" id="FNHO01000004">
    <property type="protein sequence ID" value="SDM39221.1"/>
    <property type="molecule type" value="Genomic_DNA"/>
</dbReference>
<evidence type="ECO:0008006" key="6">
    <source>
        <dbReference type="Google" id="ProtNLM"/>
    </source>
</evidence>
<dbReference type="RefSeq" id="WP_041107152.1">
    <property type="nucleotide sequence ID" value="NZ_CP007511.1"/>
</dbReference>
<evidence type="ECO:0000313" key="5">
    <source>
        <dbReference type="Proteomes" id="UP000182276"/>
    </source>
</evidence>
<evidence type="ECO:0000313" key="3">
    <source>
        <dbReference type="EMBL" id="SDM39221.1"/>
    </source>
</evidence>
<keyword evidence="1" id="KW-1133">Transmembrane helix</keyword>
<keyword evidence="1" id="KW-0812">Transmembrane</keyword>
<keyword evidence="5" id="KW-1185">Reference proteome</keyword>
<keyword evidence="1" id="KW-0472">Membrane</keyword>
<evidence type="ECO:0000313" key="4">
    <source>
        <dbReference type="Proteomes" id="UP000031271"/>
    </source>
</evidence>
<evidence type="ECO:0000256" key="1">
    <source>
        <dbReference type="SAM" id="Phobius"/>
    </source>
</evidence>
<evidence type="ECO:0000313" key="2">
    <source>
        <dbReference type="EMBL" id="AJE14634.1"/>
    </source>
</evidence>
<protein>
    <recommendedName>
        <fullName evidence="6">DUF2784 domain-containing protein</fullName>
    </recommendedName>
</protein>
<accession>A0A8D3XZI2</accession>
<dbReference type="EMBL" id="CP007511">
    <property type="protein sequence ID" value="AJE14634.1"/>
    <property type="molecule type" value="Genomic_DNA"/>
</dbReference>
<name>A0A8D3XZI2_9GAMM</name>
<reference evidence="3 5" key="2">
    <citation type="submission" date="2016-10" db="EMBL/GenBank/DDBJ databases">
        <authorList>
            <person name="Varghese N."/>
            <person name="Submissions S."/>
        </authorList>
    </citation>
    <scope>NUCLEOTIDE SEQUENCE [LARGE SCALE GENOMIC DNA]</scope>
    <source>
        <strain evidence="3 5">DSM 6083</strain>
    </source>
</reference>
<organism evidence="2 4">
    <name type="scientific">Stutzerimonas balearica DSM 6083</name>
    <dbReference type="NCBI Taxonomy" id="1123016"/>
    <lineage>
        <taxon>Bacteria</taxon>
        <taxon>Pseudomonadati</taxon>
        <taxon>Pseudomonadota</taxon>
        <taxon>Gammaproteobacteria</taxon>
        <taxon>Pseudomonadales</taxon>
        <taxon>Pseudomonadaceae</taxon>
        <taxon>Stutzerimonas</taxon>
    </lineage>
</organism>
<dbReference type="KEGG" id="pbm:CL52_06105"/>
<dbReference type="InterPro" id="IPR021218">
    <property type="entry name" value="DUF2784"/>
</dbReference>
<gene>
    <name evidence="2" type="ORF">CL52_06105</name>
    <name evidence="3" type="ORF">SAMN05660875_104349</name>
</gene>
<sequence>MLYRLAADSLLVLHLGFVLFALLGGLLAAWKPRLLAVQLPAAAWAIFVEITDHGCPLTHWEQRLRSISGDTGYSEGFIEHYLLPALYPSWLSLPVQYVLAGVVLLANLLIYAWLWRRRVAQSRHLRR</sequence>
<dbReference type="GeneID" id="77259489"/>
<dbReference type="AlphaFoldDB" id="A0A8D3XZI2"/>
<dbReference type="Proteomes" id="UP000182276">
    <property type="component" value="Unassembled WGS sequence"/>
</dbReference>
<proteinExistence type="predicted"/>
<reference evidence="4" key="1">
    <citation type="submission" date="2014-03" db="EMBL/GenBank/DDBJ databases">
        <title>Complete genome of Pseudomonas balearica DSM 6083T, a sewage water isolate from an enrichment with 2-methylnaphthalene.</title>
        <authorList>
            <person name="Salva-Serra F."/>
            <person name="Jaen-Luchoro D."/>
            <person name="Busquets A."/>
            <person name="Pena A."/>
            <person name="Gomila M."/>
            <person name="Bosch R."/>
            <person name="Nogales B."/>
            <person name="Garcia-Valdes E."/>
            <person name="Lalucat J."/>
            <person name="Bennasar A."/>
        </authorList>
    </citation>
    <scope>NUCLEOTIDE SEQUENCE [LARGE SCALE GENOMIC DNA]</scope>
    <source>
        <strain evidence="4">DSM 6083</strain>
    </source>
</reference>